<gene>
    <name evidence="1" type="ORF">LCGC14_2172560</name>
</gene>
<proteinExistence type="predicted"/>
<reference evidence="1" key="1">
    <citation type="journal article" date="2015" name="Nature">
        <title>Complex archaea that bridge the gap between prokaryotes and eukaryotes.</title>
        <authorList>
            <person name="Spang A."/>
            <person name="Saw J.H."/>
            <person name="Jorgensen S.L."/>
            <person name="Zaremba-Niedzwiedzka K."/>
            <person name="Martijn J."/>
            <person name="Lind A.E."/>
            <person name="van Eijk R."/>
            <person name="Schleper C."/>
            <person name="Guy L."/>
            <person name="Ettema T.J."/>
        </authorList>
    </citation>
    <scope>NUCLEOTIDE SEQUENCE</scope>
</reference>
<protein>
    <submittedName>
        <fullName evidence="1">Uncharacterized protein</fullName>
    </submittedName>
</protein>
<evidence type="ECO:0000313" key="1">
    <source>
        <dbReference type="EMBL" id="KKL63695.1"/>
    </source>
</evidence>
<comment type="caution">
    <text evidence="1">The sequence shown here is derived from an EMBL/GenBank/DDBJ whole genome shotgun (WGS) entry which is preliminary data.</text>
</comment>
<dbReference type="AlphaFoldDB" id="A0A0F9G2A1"/>
<sequence>MKPSDQINSKLNEQSQPDNYIPLTVIHYPELSQAALKAKDCRLYDCWLILREVYKYQGHCRKEEAATILSQQLNIKKQSAHNILNDGDGLFWHIAVKKGDTKPSIWLKSIEKVCKHYDIPRVNSSVVIDLRQRWSTQERRAGIYEGSVVKTTKAKAIPVSRETIEKRTGVSKTTQLRYEKKWKADKEFNFMVCCELEGLTKEEEYSRILDFTTHIGGEYRIQKINGKKALIKQIPNLYFDNNFEYGDKSALKRLKKALKPGNMIVSALEQERLHPYADSKSQTLFGKIKIWTGKIMLNFLPT</sequence>
<organism evidence="1">
    <name type="scientific">marine sediment metagenome</name>
    <dbReference type="NCBI Taxonomy" id="412755"/>
    <lineage>
        <taxon>unclassified sequences</taxon>
        <taxon>metagenomes</taxon>
        <taxon>ecological metagenomes</taxon>
    </lineage>
</organism>
<accession>A0A0F9G2A1</accession>
<name>A0A0F9G2A1_9ZZZZ</name>
<dbReference type="EMBL" id="LAZR01028078">
    <property type="protein sequence ID" value="KKL63695.1"/>
    <property type="molecule type" value="Genomic_DNA"/>
</dbReference>